<evidence type="ECO:0000313" key="8">
    <source>
        <dbReference type="Proteomes" id="UP000054976"/>
    </source>
</evidence>
<gene>
    <name evidence="5" type="primary">coaE</name>
    <name evidence="7" type="ORF">TAGGR_2325</name>
</gene>
<dbReference type="InterPro" id="IPR027417">
    <property type="entry name" value="P-loop_NTPase"/>
</dbReference>
<dbReference type="GO" id="GO:0015937">
    <property type="term" value="P:coenzyme A biosynthetic process"/>
    <property type="evidence" value="ECO:0007669"/>
    <property type="project" value="UniProtKB-UniRule"/>
</dbReference>
<keyword evidence="8" id="KW-1185">Reference proteome</keyword>
<dbReference type="EC" id="2.7.1.24" evidence="5 6"/>
<comment type="pathway">
    <text evidence="5">Cofactor biosynthesis; coenzyme A biosynthesis; CoA from (R)-pantothenate: step 5/5.</text>
</comment>
<keyword evidence="5" id="KW-0808">Transferase</keyword>
<dbReference type="PANTHER" id="PTHR10695">
    <property type="entry name" value="DEPHOSPHO-COA KINASE-RELATED"/>
    <property type="match status" value="1"/>
</dbReference>
<evidence type="ECO:0000256" key="2">
    <source>
        <dbReference type="ARBA" id="ARBA00022741"/>
    </source>
</evidence>
<evidence type="ECO:0000256" key="5">
    <source>
        <dbReference type="HAMAP-Rule" id="MF_00376"/>
    </source>
</evidence>
<dbReference type="OrthoDB" id="9812943at2"/>
<evidence type="ECO:0000256" key="3">
    <source>
        <dbReference type="ARBA" id="ARBA00022840"/>
    </source>
</evidence>
<dbReference type="CDD" id="cd02022">
    <property type="entry name" value="DPCK"/>
    <property type="match status" value="1"/>
</dbReference>
<keyword evidence="5" id="KW-0963">Cytoplasm</keyword>
<dbReference type="InterPro" id="IPR001977">
    <property type="entry name" value="Depp_CoAkinase"/>
</dbReference>
<dbReference type="GO" id="GO:0005737">
    <property type="term" value="C:cytoplasm"/>
    <property type="evidence" value="ECO:0007669"/>
    <property type="project" value="UniProtKB-SubCell"/>
</dbReference>
<comment type="caution">
    <text evidence="7">The sequence shown here is derived from an EMBL/GenBank/DDBJ whole genome shotgun (WGS) entry which is preliminary data.</text>
</comment>
<protein>
    <recommendedName>
        <fullName evidence="5 6">Dephospho-CoA kinase</fullName>
        <ecNumber evidence="5 6">2.7.1.24</ecNumber>
    </recommendedName>
    <alternativeName>
        <fullName evidence="5">Dephosphocoenzyme A kinase</fullName>
    </alternativeName>
</protein>
<comment type="function">
    <text evidence="5">Catalyzes the phosphorylation of the 3'-hydroxyl group of dephosphocoenzyme A to form coenzyme A.</text>
</comment>
<dbReference type="PANTHER" id="PTHR10695:SF46">
    <property type="entry name" value="BIFUNCTIONAL COENZYME A SYNTHASE-RELATED"/>
    <property type="match status" value="1"/>
</dbReference>
<comment type="similarity">
    <text evidence="1 5">Belongs to the CoaE family.</text>
</comment>
<dbReference type="NCBIfam" id="TIGR00152">
    <property type="entry name" value="dephospho-CoA kinase"/>
    <property type="match status" value="1"/>
</dbReference>
<dbReference type="RefSeq" id="WP_059176866.1">
    <property type="nucleotide sequence ID" value="NZ_BCNO01000002.1"/>
</dbReference>
<dbReference type="GO" id="GO:0005524">
    <property type="term" value="F:ATP binding"/>
    <property type="evidence" value="ECO:0007669"/>
    <property type="project" value="UniProtKB-UniRule"/>
</dbReference>
<name>A0A0U9HQW8_9BACT</name>
<comment type="subcellular location">
    <subcellularLocation>
        <location evidence="5">Cytoplasm</location>
    </subcellularLocation>
</comment>
<evidence type="ECO:0000256" key="4">
    <source>
        <dbReference type="ARBA" id="ARBA00022993"/>
    </source>
</evidence>
<dbReference type="Gene3D" id="3.40.50.300">
    <property type="entry name" value="P-loop containing nucleotide triphosphate hydrolases"/>
    <property type="match status" value="1"/>
</dbReference>
<dbReference type="GO" id="GO:0004140">
    <property type="term" value="F:dephospho-CoA kinase activity"/>
    <property type="evidence" value="ECO:0007669"/>
    <property type="project" value="UniProtKB-UniRule"/>
</dbReference>
<keyword evidence="5 7" id="KW-0418">Kinase</keyword>
<keyword evidence="3 5" id="KW-0067">ATP-binding</keyword>
<accession>A0A0U9HQW8</accession>
<sequence length="203" mass="23472">MIKVGLTGNFGMGKTTVAELFRSLGAYVINTDKIVEELLNDNSVMNEIKKLFGEEAFLEGKINKKYISQIVFENPLMRIYLENILHPKVFEKIDEIIKNIPTRGEPKIVIIEAPVIFERGYQNRFDIIITVYTTEEIAIERLQKKGIPRDEAIKRLKAQFPIEMKKSKSDYVIDNSESIEKTKAQVEEIFQKLTLLERRYAGN</sequence>
<dbReference type="SUPFAM" id="SSF52540">
    <property type="entry name" value="P-loop containing nucleoside triphosphate hydrolases"/>
    <property type="match status" value="1"/>
</dbReference>
<dbReference type="AlphaFoldDB" id="A0A0U9HQW8"/>
<reference evidence="8" key="1">
    <citation type="submission" date="2016-01" db="EMBL/GenBank/DDBJ databases">
        <title>Draft genome sequence of Thermodesulfovibrio aggregans strain TGE-P1.</title>
        <authorList>
            <person name="Sekiguchi Y."/>
            <person name="Ohashi A."/>
            <person name="Matsuura N."/>
            <person name="Tourlousse M.D."/>
        </authorList>
    </citation>
    <scope>NUCLEOTIDE SEQUENCE [LARGE SCALE GENOMIC DNA]</scope>
    <source>
        <strain evidence="8">TGE-P1</strain>
    </source>
</reference>
<evidence type="ECO:0000256" key="6">
    <source>
        <dbReference type="NCBIfam" id="TIGR00152"/>
    </source>
</evidence>
<feature type="binding site" evidence="5">
    <location>
        <begin position="11"/>
        <end position="16"/>
    </location>
    <ligand>
        <name>ATP</name>
        <dbReference type="ChEBI" id="CHEBI:30616"/>
    </ligand>
</feature>
<evidence type="ECO:0000256" key="1">
    <source>
        <dbReference type="ARBA" id="ARBA00009018"/>
    </source>
</evidence>
<keyword evidence="2 5" id="KW-0547">Nucleotide-binding</keyword>
<dbReference type="Pfam" id="PF01121">
    <property type="entry name" value="CoaE"/>
    <property type="match status" value="1"/>
</dbReference>
<dbReference type="UniPathway" id="UPA00241">
    <property type="reaction ID" value="UER00356"/>
</dbReference>
<comment type="catalytic activity">
    <reaction evidence="5">
        <text>3'-dephospho-CoA + ATP = ADP + CoA + H(+)</text>
        <dbReference type="Rhea" id="RHEA:18245"/>
        <dbReference type="ChEBI" id="CHEBI:15378"/>
        <dbReference type="ChEBI" id="CHEBI:30616"/>
        <dbReference type="ChEBI" id="CHEBI:57287"/>
        <dbReference type="ChEBI" id="CHEBI:57328"/>
        <dbReference type="ChEBI" id="CHEBI:456216"/>
        <dbReference type="EC" id="2.7.1.24"/>
    </reaction>
</comment>
<dbReference type="STRING" id="86166.TAGGR_2325"/>
<organism evidence="7 8">
    <name type="scientific">Thermodesulfovibrio aggregans</name>
    <dbReference type="NCBI Taxonomy" id="86166"/>
    <lineage>
        <taxon>Bacteria</taxon>
        <taxon>Pseudomonadati</taxon>
        <taxon>Nitrospirota</taxon>
        <taxon>Thermodesulfovibrionia</taxon>
        <taxon>Thermodesulfovibrionales</taxon>
        <taxon>Thermodesulfovibrionaceae</taxon>
        <taxon>Thermodesulfovibrio</taxon>
    </lineage>
</organism>
<keyword evidence="4 5" id="KW-0173">Coenzyme A biosynthesis</keyword>
<dbReference type="EMBL" id="BCNO01000002">
    <property type="protein sequence ID" value="GAQ95432.1"/>
    <property type="molecule type" value="Genomic_DNA"/>
</dbReference>
<dbReference type="HAMAP" id="MF_00376">
    <property type="entry name" value="Dephospho_CoA_kinase"/>
    <property type="match status" value="1"/>
</dbReference>
<evidence type="ECO:0000313" key="7">
    <source>
        <dbReference type="EMBL" id="GAQ95432.1"/>
    </source>
</evidence>
<proteinExistence type="inferred from homology"/>
<dbReference type="PROSITE" id="PS51219">
    <property type="entry name" value="DPCK"/>
    <property type="match status" value="1"/>
</dbReference>
<dbReference type="Proteomes" id="UP000054976">
    <property type="component" value="Unassembled WGS sequence"/>
</dbReference>